<protein>
    <recommendedName>
        <fullName evidence="3">Myb-like domain-containing protein</fullName>
    </recommendedName>
</protein>
<dbReference type="Pfam" id="PF13837">
    <property type="entry name" value="Myb_DNA-bind_4"/>
    <property type="match status" value="1"/>
</dbReference>
<feature type="coiled-coil region" evidence="1">
    <location>
        <begin position="238"/>
        <end position="272"/>
    </location>
</feature>
<evidence type="ECO:0000313" key="4">
    <source>
        <dbReference type="EMBL" id="CAK9153701.1"/>
    </source>
</evidence>
<feature type="domain" description="Myb-like" evidence="3">
    <location>
        <begin position="25"/>
        <end position="102"/>
    </location>
</feature>
<sequence>MFQPLHLPLLHGVTTTTATTSTSHLREYRKGNWTIEETLVLITAKKLDDERRTKPSSATYDPTPSCGRPSGELRWKWIENYCWNNGCFRSQNQCNDKWDNLLRDYKKVLDYELQSSQSQLDGSDLLQSYWIIDKQERKNRNLPSNMAFQVYQSLKEVVQKKNPQRPITLQEATVTPRVVQPAPPPEAPPSAVAQPAVSASDSSETDMTGKLDSDTKRRRVQDIGSSIVRSASVLARTLRNSEEKKEKRHRDLMELEERRLHIQETHNEVNQQGIASLIAAVNNLSGAIKSLISDQQDSK</sequence>
<evidence type="ECO:0000256" key="2">
    <source>
        <dbReference type="SAM" id="MobiDB-lite"/>
    </source>
</evidence>
<feature type="region of interest" description="Disordered" evidence="2">
    <location>
        <begin position="169"/>
        <end position="218"/>
    </location>
</feature>
<dbReference type="Proteomes" id="UP001642360">
    <property type="component" value="Unassembled WGS sequence"/>
</dbReference>
<keyword evidence="5" id="KW-1185">Reference proteome</keyword>
<accession>A0ABC8SC39</accession>
<keyword evidence="1" id="KW-0175">Coiled coil</keyword>
<organism evidence="4 5">
    <name type="scientific">Ilex paraguariensis</name>
    <name type="common">yerba mate</name>
    <dbReference type="NCBI Taxonomy" id="185542"/>
    <lineage>
        <taxon>Eukaryota</taxon>
        <taxon>Viridiplantae</taxon>
        <taxon>Streptophyta</taxon>
        <taxon>Embryophyta</taxon>
        <taxon>Tracheophyta</taxon>
        <taxon>Spermatophyta</taxon>
        <taxon>Magnoliopsida</taxon>
        <taxon>eudicotyledons</taxon>
        <taxon>Gunneridae</taxon>
        <taxon>Pentapetalae</taxon>
        <taxon>asterids</taxon>
        <taxon>campanulids</taxon>
        <taxon>Aquifoliales</taxon>
        <taxon>Aquifoliaceae</taxon>
        <taxon>Ilex</taxon>
    </lineage>
</organism>
<dbReference type="AlphaFoldDB" id="A0ABC8SC39"/>
<dbReference type="PANTHER" id="PTHR33492:SF11">
    <property type="entry name" value="OS04G0670900 PROTEIN"/>
    <property type="match status" value="1"/>
</dbReference>
<proteinExistence type="predicted"/>
<dbReference type="InterPro" id="IPR044822">
    <property type="entry name" value="Myb_DNA-bind_4"/>
</dbReference>
<evidence type="ECO:0000256" key="1">
    <source>
        <dbReference type="SAM" id="Coils"/>
    </source>
</evidence>
<gene>
    <name evidence="4" type="ORF">ILEXP_LOCUS21990</name>
</gene>
<dbReference type="Gene3D" id="1.10.10.60">
    <property type="entry name" value="Homeodomain-like"/>
    <property type="match status" value="1"/>
</dbReference>
<feature type="compositionally biased region" description="Low complexity" evidence="2">
    <location>
        <begin position="189"/>
        <end position="202"/>
    </location>
</feature>
<dbReference type="InterPro" id="IPR001005">
    <property type="entry name" value="SANT/Myb"/>
</dbReference>
<dbReference type="PANTHER" id="PTHR33492">
    <property type="entry name" value="OSJNBA0043A12.37 PROTEIN-RELATED"/>
    <property type="match status" value="1"/>
</dbReference>
<dbReference type="EMBL" id="CAUOFW020002438">
    <property type="protein sequence ID" value="CAK9153701.1"/>
    <property type="molecule type" value="Genomic_DNA"/>
</dbReference>
<dbReference type="PROSITE" id="PS50090">
    <property type="entry name" value="MYB_LIKE"/>
    <property type="match status" value="1"/>
</dbReference>
<reference evidence="4 5" key="1">
    <citation type="submission" date="2024-02" db="EMBL/GenBank/DDBJ databases">
        <authorList>
            <person name="Vignale AGUSTIN F."/>
            <person name="Sosa J E."/>
            <person name="Modenutti C."/>
        </authorList>
    </citation>
    <scope>NUCLEOTIDE SEQUENCE [LARGE SCALE GENOMIC DNA]</scope>
</reference>
<evidence type="ECO:0000259" key="3">
    <source>
        <dbReference type="PROSITE" id="PS50090"/>
    </source>
</evidence>
<name>A0ABC8SC39_9AQUA</name>
<evidence type="ECO:0000313" key="5">
    <source>
        <dbReference type="Proteomes" id="UP001642360"/>
    </source>
</evidence>
<comment type="caution">
    <text evidence="4">The sequence shown here is derived from an EMBL/GenBank/DDBJ whole genome shotgun (WGS) entry which is preliminary data.</text>
</comment>